<dbReference type="Proteomes" id="UP000179807">
    <property type="component" value="Unassembled WGS sequence"/>
</dbReference>
<dbReference type="VEuPathDB" id="TrichDB:TRFO_21005"/>
<dbReference type="RefSeq" id="XP_068363061.1">
    <property type="nucleotide sequence ID" value="XM_068501708.1"/>
</dbReference>
<feature type="compositionally biased region" description="Low complexity" evidence="1">
    <location>
        <begin position="310"/>
        <end position="325"/>
    </location>
</feature>
<accession>A0A1J4KKN0</accession>
<sequence>MSFLENLFEFLHFKFDKSSVEPEFIMPYIPNEPQRRRINIDFAKPTQRTISTQTTLTMADLIQQETETEIEIPANYIPPNELRFSYLSSQFALPDDDKNKHTEILKTMEQDLTQNKDDGNIIITHQKLQNPSQKMETQNPNFTFSFTSNGFDASNESSEKSKSVIQSEIKQISSKIEQKFKEEPKSDTFSFTNFAKKPSKSNVSFSEEDDKNSKQSEISKPKDQVKSQNLDTFSFTNFAPSKSSSIKDPNTNPNQKSNFSTVTFSHDAENSNSKEAAKNNLKTNDTFSFTNFSSNKNKTTSSDASVFTFNSTSNDDSYSNSNTNSVEQSKKNDNKDVFYFPGMKTQSQSQKAEEKTISPSSISSTSIKDVSSKKEDDSHEARINGMLARIDSILHSRTFPTTLESNLFTSAPTAIESGGFSYTPSDGASIERSQSFQAFRGRGRGRGRGARGGRGASNASGWTGE</sequence>
<feature type="compositionally biased region" description="Low complexity" evidence="1">
    <location>
        <begin position="357"/>
        <end position="369"/>
    </location>
</feature>
<keyword evidence="3" id="KW-1185">Reference proteome</keyword>
<comment type="caution">
    <text evidence="2">The sequence shown here is derived from an EMBL/GenBank/DDBJ whole genome shotgun (WGS) entry which is preliminary data.</text>
</comment>
<dbReference type="GeneID" id="94836412"/>
<protein>
    <submittedName>
        <fullName evidence="2">Uncharacterized protein</fullName>
    </submittedName>
</protein>
<dbReference type="AlphaFoldDB" id="A0A1J4KKN0"/>
<dbReference type="EMBL" id="MLAK01000626">
    <property type="protein sequence ID" value="OHT09925.1"/>
    <property type="molecule type" value="Genomic_DNA"/>
</dbReference>
<organism evidence="2 3">
    <name type="scientific">Tritrichomonas foetus</name>
    <dbReference type="NCBI Taxonomy" id="1144522"/>
    <lineage>
        <taxon>Eukaryota</taxon>
        <taxon>Metamonada</taxon>
        <taxon>Parabasalia</taxon>
        <taxon>Tritrichomonadida</taxon>
        <taxon>Tritrichomonadidae</taxon>
        <taxon>Tritrichomonas</taxon>
    </lineage>
</organism>
<feature type="region of interest" description="Disordered" evidence="1">
    <location>
        <begin position="310"/>
        <end position="379"/>
    </location>
</feature>
<evidence type="ECO:0000313" key="2">
    <source>
        <dbReference type="EMBL" id="OHT09925.1"/>
    </source>
</evidence>
<feature type="compositionally biased region" description="Basic residues" evidence="1">
    <location>
        <begin position="441"/>
        <end position="451"/>
    </location>
</feature>
<name>A0A1J4KKN0_9EUKA</name>
<evidence type="ECO:0000256" key="1">
    <source>
        <dbReference type="SAM" id="MobiDB-lite"/>
    </source>
</evidence>
<evidence type="ECO:0000313" key="3">
    <source>
        <dbReference type="Proteomes" id="UP000179807"/>
    </source>
</evidence>
<feature type="region of interest" description="Disordered" evidence="1">
    <location>
        <begin position="198"/>
        <end position="260"/>
    </location>
</feature>
<reference evidence="2" key="1">
    <citation type="submission" date="2016-10" db="EMBL/GenBank/DDBJ databases">
        <authorList>
            <person name="Benchimol M."/>
            <person name="Almeida L.G."/>
            <person name="Vasconcelos A.T."/>
            <person name="Perreira-Neves A."/>
            <person name="Rosa I.A."/>
            <person name="Tasca T."/>
            <person name="Bogo M.R."/>
            <person name="de Souza W."/>
        </authorList>
    </citation>
    <scope>NUCLEOTIDE SEQUENCE [LARGE SCALE GENOMIC DNA]</scope>
    <source>
        <strain evidence="2">K</strain>
    </source>
</reference>
<gene>
    <name evidence="2" type="ORF">TRFO_21005</name>
</gene>
<proteinExistence type="predicted"/>
<feature type="region of interest" description="Disordered" evidence="1">
    <location>
        <begin position="128"/>
        <end position="162"/>
    </location>
</feature>
<feature type="compositionally biased region" description="Basic and acidic residues" evidence="1">
    <location>
        <begin position="211"/>
        <end position="225"/>
    </location>
</feature>
<feature type="compositionally biased region" description="Polar residues" evidence="1">
    <location>
        <begin position="128"/>
        <end position="155"/>
    </location>
</feature>
<feature type="compositionally biased region" description="Basic and acidic residues" evidence="1">
    <location>
        <begin position="370"/>
        <end position="379"/>
    </location>
</feature>
<feature type="compositionally biased region" description="Polar residues" evidence="1">
    <location>
        <begin position="226"/>
        <end position="260"/>
    </location>
</feature>
<feature type="region of interest" description="Disordered" evidence="1">
    <location>
        <begin position="437"/>
        <end position="465"/>
    </location>
</feature>